<protein>
    <submittedName>
        <fullName evidence="2">(rape) hypothetical protein</fullName>
    </submittedName>
</protein>
<reference evidence="2" key="1">
    <citation type="submission" date="2021-01" db="EMBL/GenBank/DDBJ databases">
        <authorList>
            <consortium name="Genoscope - CEA"/>
            <person name="William W."/>
        </authorList>
    </citation>
    <scope>NUCLEOTIDE SEQUENCE</scope>
</reference>
<feature type="compositionally biased region" description="Low complexity" evidence="1">
    <location>
        <begin position="1"/>
        <end position="10"/>
    </location>
</feature>
<dbReference type="AlphaFoldDB" id="A0A816LAM7"/>
<name>A0A816LAM7_BRANA</name>
<accession>A0A816LAM7</accession>
<feature type="compositionally biased region" description="Polar residues" evidence="1">
    <location>
        <begin position="44"/>
        <end position="57"/>
    </location>
</feature>
<dbReference type="Proteomes" id="UP001295469">
    <property type="component" value="Chromosome C05"/>
</dbReference>
<gene>
    <name evidence="2" type="ORF">DARMORV10_C05P20460.1</name>
</gene>
<dbReference type="Gramene" id="CDY04639">
    <property type="protein sequence ID" value="CDY04639"/>
    <property type="gene ID" value="GSBRNA2T00119225001"/>
</dbReference>
<sequence length="92" mass="9896">MSSKGESSSSTAERKVKKEAASVIPVKRKLVKTMAVEAIISAFSPSGSSRTSDHSNGNGRGRATEGACTQLILDPSYSWGLGYLRRHDILWV</sequence>
<dbReference type="EMBL" id="HG994369">
    <property type="protein sequence ID" value="CAF1927539.1"/>
    <property type="molecule type" value="Genomic_DNA"/>
</dbReference>
<organism evidence="2">
    <name type="scientific">Brassica napus</name>
    <name type="common">Rape</name>
    <dbReference type="NCBI Taxonomy" id="3708"/>
    <lineage>
        <taxon>Eukaryota</taxon>
        <taxon>Viridiplantae</taxon>
        <taxon>Streptophyta</taxon>
        <taxon>Embryophyta</taxon>
        <taxon>Tracheophyta</taxon>
        <taxon>Spermatophyta</taxon>
        <taxon>Magnoliopsida</taxon>
        <taxon>eudicotyledons</taxon>
        <taxon>Gunneridae</taxon>
        <taxon>Pentapetalae</taxon>
        <taxon>rosids</taxon>
        <taxon>malvids</taxon>
        <taxon>Brassicales</taxon>
        <taxon>Brassicaceae</taxon>
        <taxon>Brassiceae</taxon>
        <taxon>Brassica</taxon>
    </lineage>
</organism>
<feature type="region of interest" description="Disordered" evidence="1">
    <location>
        <begin position="1"/>
        <end position="20"/>
    </location>
</feature>
<feature type="region of interest" description="Disordered" evidence="1">
    <location>
        <begin position="44"/>
        <end position="63"/>
    </location>
</feature>
<evidence type="ECO:0000313" key="2">
    <source>
        <dbReference type="EMBL" id="CAF1927539.1"/>
    </source>
</evidence>
<evidence type="ECO:0000256" key="1">
    <source>
        <dbReference type="SAM" id="MobiDB-lite"/>
    </source>
</evidence>
<proteinExistence type="predicted"/>